<reference evidence="3 4" key="1">
    <citation type="submission" date="2020-07" db="EMBL/GenBank/DDBJ databases">
        <title>Stappia sp., F7233, whole genome shotgun sequencing project.</title>
        <authorList>
            <person name="Jiang S."/>
            <person name="Liu Z.W."/>
            <person name="Du Z.J."/>
        </authorList>
    </citation>
    <scope>NUCLEOTIDE SEQUENCE [LARGE SCALE GENOMIC DNA]</scope>
    <source>
        <strain evidence="3 4">F7233</strain>
    </source>
</reference>
<dbReference type="Proteomes" id="UP000541109">
    <property type="component" value="Unassembled WGS sequence"/>
</dbReference>
<keyword evidence="2" id="KW-0812">Transmembrane</keyword>
<keyword evidence="2" id="KW-1133">Transmembrane helix</keyword>
<evidence type="ECO:0008006" key="5">
    <source>
        <dbReference type="Google" id="ProtNLM"/>
    </source>
</evidence>
<gene>
    <name evidence="3" type="ORF">H2509_17925</name>
</gene>
<name>A0A839AGM5_9HYPH</name>
<evidence type="ECO:0000256" key="2">
    <source>
        <dbReference type="SAM" id="Phobius"/>
    </source>
</evidence>
<dbReference type="AlphaFoldDB" id="A0A839AGM5"/>
<comment type="caution">
    <text evidence="3">The sequence shown here is derived from an EMBL/GenBank/DDBJ whole genome shotgun (WGS) entry which is preliminary data.</text>
</comment>
<feature type="compositionally biased region" description="Basic and acidic residues" evidence="1">
    <location>
        <begin position="217"/>
        <end position="232"/>
    </location>
</feature>
<evidence type="ECO:0000256" key="1">
    <source>
        <dbReference type="SAM" id="MobiDB-lite"/>
    </source>
</evidence>
<keyword evidence="4" id="KW-1185">Reference proteome</keyword>
<evidence type="ECO:0000313" key="3">
    <source>
        <dbReference type="EMBL" id="MBA5779010.1"/>
    </source>
</evidence>
<proteinExistence type="predicted"/>
<evidence type="ECO:0000313" key="4">
    <source>
        <dbReference type="Proteomes" id="UP000541109"/>
    </source>
</evidence>
<sequence length="238" mass="25750">MTKIVETLARETAVPKRRRTIALANAPLVAVLAGFLGACSTGSDGYNDGTVVEAPDKALVRSILGGLGAVDPSEKPIEYAPRAPLAMPTNLHADLPPPEKAETAANWPQASDAELQKLREAYATSPLTGNRLTPEQLRGLPQLASSNERDLVAERKAQDEIDGKRLSPDELTKKRTLTKVDTSKLLDANGQPIRRYLIEPPVEYSTPAGDAPLVAPEKNEKPVDLNEWERTARPIPLN</sequence>
<feature type="region of interest" description="Disordered" evidence="1">
    <location>
        <begin position="204"/>
        <end position="238"/>
    </location>
</feature>
<accession>A0A839AGM5</accession>
<protein>
    <recommendedName>
        <fullName evidence="5">DUF3035 domain-containing protein</fullName>
    </recommendedName>
</protein>
<organism evidence="3 4">
    <name type="scientific">Stappia albiluteola</name>
    <dbReference type="NCBI Taxonomy" id="2758565"/>
    <lineage>
        <taxon>Bacteria</taxon>
        <taxon>Pseudomonadati</taxon>
        <taxon>Pseudomonadota</taxon>
        <taxon>Alphaproteobacteria</taxon>
        <taxon>Hyphomicrobiales</taxon>
        <taxon>Stappiaceae</taxon>
        <taxon>Stappia</taxon>
    </lineage>
</organism>
<keyword evidence="2" id="KW-0472">Membrane</keyword>
<dbReference type="RefSeq" id="WP_182167844.1">
    <property type="nucleotide sequence ID" value="NZ_JACFXV010000065.1"/>
</dbReference>
<feature type="transmembrane region" description="Helical" evidence="2">
    <location>
        <begin position="21"/>
        <end position="38"/>
    </location>
</feature>
<dbReference type="EMBL" id="JACFXV010000065">
    <property type="protein sequence ID" value="MBA5779010.1"/>
    <property type="molecule type" value="Genomic_DNA"/>
</dbReference>